<proteinExistence type="predicted"/>
<keyword evidence="3" id="KW-1185">Reference proteome</keyword>
<dbReference type="OMA" id="YSYLANQ"/>
<keyword evidence="1" id="KW-0472">Membrane</keyword>
<feature type="transmembrane region" description="Helical" evidence="1">
    <location>
        <begin position="190"/>
        <end position="207"/>
    </location>
</feature>
<protein>
    <submittedName>
        <fullName evidence="2">Transmembrane protein, putative</fullName>
    </submittedName>
</protein>
<dbReference type="Proteomes" id="UP000051952">
    <property type="component" value="Unassembled WGS sequence"/>
</dbReference>
<name>A0A0S4JHX1_BODSA</name>
<organism evidence="2 3">
    <name type="scientific">Bodo saltans</name>
    <name type="common">Flagellated protozoan</name>
    <dbReference type="NCBI Taxonomy" id="75058"/>
    <lineage>
        <taxon>Eukaryota</taxon>
        <taxon>Discoba</taxon>
        <taxon>Euglenozoa</taxon>
        <taxon>Kinetoplastea</taxon>
        <taxon>Metakinetoplastina</taxon>
        <taxon>Eubodonida</taxon>
        <taxon>Bodonidae</taxon>
        <taxon>Bodo</taxon>
    </lineage>
</organism>
<dbReference type="OrthoDB" id="268682at2759"/>
<dbReference type="VEuPathDB" id="TriTrypDB:BSAL_16555"/>
<reference evidence="3" key="1">
    <citation type="submission" date="2015-09" db="EMBL/GenBank/DDBJ databases">
        <authorList>
            <consortium name="Pathogen Informatics"/>
        </authorList>
    </citation>
    <scope>NUCLEOTIDE SEQUENCE [LARGE SCALE GENOMIC DNA]</scope>
    <source>
        <strain evidence="3">Lake Konstanz</strain>
    </source>
</reference>
<evidence type="ECO:0000256" key="1">
    <source>
        <dbReference type="SAM" id="Phobius"/>
    </source>
</evidence>
<keyword evidence="1" id="KW-1133">Transmembrane helix</keyword>
<dbReference type="EMBL" id="CYKH01001666">
    <property type="protein sequence ID" value="CUG88641.1"/>
    <property type="molecule type" value="Genomic_DNA"/>
</dbReference>
<sequence length="357" mass="40699">MFNRIANGEALRAEGHLRGDEPKEHKMTFYSTFKDRHRNTEGRPVVDVSVPFNAMDETHKGRMFGVAKGVVSFLSMNHFTGLKEQVPYTDSHHTFELSCLTTFGIQICWINHYMGKTGVGNVPMNNPHLYFATSLATYIGFMRCLVAGAVASFGYFYVYEYLYTYVPGFKIKDPSHNGWQRAFDEGQSTYMARIVASAFPALGYILFSRRLKRSSNVFLITAGVSVQYEYARSQVFPGTRLFYNVQAEKWLSKEANMGSLAGDMRRKDDVDTNKTKAAGQFRYTRMTAGMLQDIIWENATHETRPGSQTSYKVDNPWYNWQKAPQAYNEAPIRVKNDLWKMPSVLNARNMSGALDAR</sequence>
<evidence type="ECO:0000313" key="3">
    <source>
        <dbReference type="Proteomes" id="UP000051952"/>
    </source>
</evidence>
<evidence type="ECO:0000313" key="2">
    <source>
        <dbReference type="EMBL" id="CUG88641.1"/>
    </source>
</evidence>
<gene>
    <name evidence="2" type="ORF">BSAL_16555</name>
</gene>
<keyword evidence="1 2" id="KW-0812">Transmembrane</keyword>
<accession>A0A0S4JHX1</accession>
<feature type="transmembrane region" description="Helical" evidence="1">
    <location>
        <begin position="135"/>
        <end position="158"/>
    </location>
</feature>
<dbReference type="AlphaFoldDB" id="A0A0S4JHX1"/>